<evidence type="ECO:0000313" key="3">
    <source>
        <dbReference type="RefSeq" id="XP_018493847.1"/>
    </source>
</evidence>
<reference evidence="3" key="1">
    <citation type="submission" date="2025-08" db="UniProtKB">
        <authorList>
            <consortium name="RefSeq"/>
        </authorList>
    </citation>
    <scope>IDENTIFICATION</scope>
</reference>
<name>A0AAJ7P913_9ACAR</name>
<dbReference type="Proteomes" id="UP000694867">
    <property type="component" value="Unplaced"/>
</dbReference>
<feature type="domain" description="Reverse transcriptase" evidence="1">
    <location>
        <begin position="1"/>
        <end position="111"/>
    </location>
</feature>
<dbReference type="PANTHER" id="PTHR47027:SF20">
    <property type="entry name" value="REVERSE TRANSCRIPTASE-LIKE PROTEIN WITH RNA-DIRECTED DNA POLYMERASE DOMAIN"/>
    <property type="match status" value="1"/>
</dbReference>
<dbReference type="RefSeq" id="XP_018493847.1">
    <property type="nucleotide sequence ID" value="XM_018638331.1"/>
</dbReference>
<dbReference type="AlphaFoldDB" id="A0AAJ7P913"/>
<dbReference type="GeneID" id="108863773"/>
<organism evidence="2 3">
    <name type="scientific">Galendromus occidentalis</name>
    <name type="common">western predatory mite</name>
    <dbReference type="NCBI Taxonomy" id="34638"/>
    <lineage>
        <taxon>Eukaryota</taxon>
        <taxon>Metazoa</taxon>
        <taxon>Ecdysozoa</taxon>
        <taxon>Arthropoda</taxon>
        <taxon>Chelicerata</taxon>
        <taxon>Arachnida</taxon>
        <taxon>Acari</taxon>
        <taxon>Parasitiformes</taxon>
        <taxon>Mesostigmata</taxon>
        <taxon>Gamasina</taxon>
        <taxon>Phytoseioidea</taxon>
        <taxon>Phytoseiidae</taxon>
        <taxon>Typhlodrominae</taxon>
        <taxon>Galendromus</taxon>
    </lineage>
</organism>
<protein>
    <submittedName>
        <fullName evidence="3">Uncharacterized protein LOC108863773</fullName>
    </submittedName>
</protein>
<evidence type="ECO:0000259" key="1">
    <source>
        <dbReference type="PROSITE" id="PS50878"/>
    </source>
</evidence>
<dbReference type="PANTHER" id="PTHR47027">
    <property type="entry name" value="REVERSE TRANSCRIPTASE DOMAIN-CONTAINING PROTEIN"/>
    <property type="match status" value="1"/>
</dbReference>
<gene>
    <name evidence="3" type="primary">LOC108863773</name>
</gene>
<evidence type="ECO:0000313" key="2">
    <source>
        <dbReference type="Proteomes" id="UP000694867"/>
    </source>
</evidence>
<keyword evidence="2" id="KW-1185">Reference proteome</keyword>
<dbReference type="KEGG" id="goe:108863773"/>
<dbReference type="Pfam" id="PF00078">
    <property type="entry name" value="RVT_1"/>
    <property type="match status" value="1"/>
</dbReference>
<sequence>MGTIPLTRYPSPMVLDERQLLGPKEKKFFKIPGLLFADDLVLMANKIADMEALLEVTTRFGDDMSIKFNPEKSGVMVFSRPPNDHSEDKTLEIQGLPIPKVDSYKYLGVVLSADDDYLSQLWDKMSEKANQAIQRLNARTLWSFNRFEVSKVLWKTTAVPQLTYCNTVITMPKRLRNHIEVRQRDAGRWALGIPNSTIAKEFIE</sequence>
<proteinExistence type="predicted"/>
<accession>A0AAJ7P913</accession>
<dbReference type="InterPro" id="IPR000477">
    <property type="entry name" value="RT_dom"/>
</dbReference>
<feature type="non-terminal residue" evidence="3">
    <location>
        <position position="204"/>
    </location>
</feature>
<dbReference type="PROSITE" id="PS50878">
    <property type="entry name" value="RT_POL"/>
    <property type="match status" value="1"/>
</dbReference>